<dbReference type="InterPro" id="IPR002563">
    <property type="entry name" value="Flavin_Rdtase-like_dom"/>
</dbReference>
<dbReference type="InterPro" id="IPR012349">
    <property type="entry name" value="Split_barrel_FMN-bd"/>
</dbReference>
<dbReference type="SMART" id="SM00903">
    <property type="entry name" value="Flavin_Reduct"/>
    <property type="match status" value="1"/>
</dbReference>
<protein>
    <submittedName>
        <fullName evidence="2">Flavin reductase (DIM6/NTAB) family NADH-FMN oxidoreductase RutF</fullName>
    </submittedName>
</protein>
<organism evidence="2 3">
    <name type="scientific">Variovorax beijingensis</name>
    <dbReference type="NCBI Taxonomy" id="2496117"/>
    <lineage>
        <taxon>Bacteria</taxon>
        <taxon>Pseudomonadati</taxon>
        <taxon>Pseudomonadota</taxon>
        <taxon>Betaproteobacteria</taxon>
        <taxon>Burkholderiales</taxon>
        <taxon>Comamonadaceae</taxon>
        <taxon>Variovorax</taxon>
    </lineage>
</organism>
<comment type="caution">
    <text evidence="2">The sequence shown here is derived from an EMBL/GenBank/DDBJ whole genome shotgun (WGS) entry which is preliminary data.</text>
</comment>
<dbReference type="GO" id="GO:0010181">
    <property type="term" value="F:FMN binding"/>
    <property type="evidence" value="ECO:0007669"/>
    <property type="project" value="InterPro"/>
</dbReference>
<dbReference type="Pfam" id="PF01613">
    <property type="entry name" value="Flavin_Reduct"/>
    <property type="match status" value="1"/>
</dbReference>
<dbReference type="OrthoDB" id="9794638at2"/>
<evidence type="ECO:0000259" key="1">
    <source>
        <dbReference type="SMART" id="SM00903"/>
    </source>
</evidence>
<dbReference type="EMBL" id="VIVL01000015">
    <property type="protein sequence ID" value="TWD75844.1"/>
    <property type="molecule type" value="Genomic_DNA"/>
</dbReference>
<accession>A0A561BAA2</accession>
<dbReference type="Proteomes" id="UP000319722">
    <property type="component" value="Unassembled WGS sequence"/>
</dbReference>
<dbReference type="PANTHER" id="PTHR43812">
    <property type="entry name" value="BLR2425 PROTEIN"/>
    <property type="match status" value="1"/>
</dbReference>
<gene>
    <name evidence="2" type="ORF">FB547_11557</name>
</gene>
<reference evidence="2 3" key="1">
    <citation type="submission" date="2019-06" db="EMBL/GenBank/DDBJ databases">
        <title>Sorghum-associated microbial communities from plants grown in Nebraska, USA.</title>
        <authorList>
            <person name="Schachtman D."/>
        </authorList>
    </citation>
    <scope>NUCLEOTIDE SEQUENCE [LARGE SCALE GENOMIC DNA]</scope>
    <source>
        <strain evidence="2 3">T529</strain>
    </source>
</reference>
<dbReference type="SUPFAM" id="SSF50475">
    <property type="entry name" value="FMN-binding split barrel"/>
    <property type="match status" value="1"/>
</dbReference>
<name>A0A561BAA2_9BURK</name>
<proteinExistence type="predicted"/>
<sequence>MTVRDFHYYEPAKGHGLSHNPLNALVAPRPIGWISSRDAQGRVNLAPYSFFNAFNYDPPIIGFSSIAWKDSVQNASETREFTWNLVTRELGDQMNQTSSPLPHGEDEFPLAGLTAVPGRMVNVPRVGESRAAMECKVIDIVQFRNTDGDKVSGWLVLGEVVAVYIDKALLKDGVYQTAEAYPIMRSGGLNDYVQVSPDSVFQIARLAGASSPSSHGKG</sequence>
<dbReference type="Gene3D" id="2.30.110.10">
    <property type="entry name" value="Electron Transport, Fmn-binding Protein, Chain A"/>
    <property type="match status" value="1"/>
</dbReference>
<dbReference type="AlphaFoldDB" id="A0A561BAA2"/>
<dbReference type="RefSeq" id="WP_145747162.1">
    <property type="nucleotide sequence ID" value="NZ_VIVL01000015.1"/>
</dbReference>
<evidence type="ECO:0000313" key="2">
    <source>
        <dbReference type="EMBL" id="TWD75844.1"/>
    </source>
</evidence>
<evidence type="ECO:0000313" key="3">
    <source>
        <dbReference type="Proteomes" id="UP000319722"/>
    </source>
</evidence>
<feature type="domain" description="Flavin reductase like" evidence="1">
    <location>
        <begin position="24"/>
        <end position="177"/>
    </location>
</feature>
<dbReference type="PANTHER" id="PTHR43812:SF2">
    <property type="entry name" value="FLAVIN REDUCTASE LIKE DOMAIN-CONTAINING PROTEIN"/>
    <property type="match status" value="1"/>
</dbReference>
<dbReference type="GO" id="GO:0016646">
    <property type="term" value="F:oxidoreductase activity, acting on the CH-NH group of donors, NAD or NADP as acceptor"/>
    <property type="evidence" value="ECO:0007669"/>
    <property type="project" value="UniProtKB-ARBA"/>
</dbReference>